<protein>
    <submittedName>
        <fullName evidence="2">Uncharacterized protein</fullName>
    </submittedName>
</protein>
<accession>A0ABV7GDW8</accession>
<feature type="transmembrane region" description="Helical" evidence="1">
    <location>
        <begin position="28"/>
        <end position="48"/>
    </location>
</feature>
<evidence type="ECO:0000256" key="1">
    <source>
        <dbReference type="SAM" id="Phobius"/>
    </source>
</evidence>
<dbReference type="RefSeq" id="WP_248935670.1">
    <property type="nucleotide sequence ID" value="NZ_JAKILF010000003.1"/>
</dbReference>
<proteinExistence type="predicted"/>
<keyword evidence="3" id="KW-1185">Reference proteome</keyword>
<reference evidence="3" key="1">
    <citation type="journal article" date="2019" name="Int. J. Syst. Evol. Microbiol.">
        <title>The Global Catalogue of Microorganisms (GCM) 10K type strain sequencing project: providing services to taxonomists for standard genome sequencing and annotation.</title>
        <authorList>
            <consortium name="The Broad Institute Genomics Platform"/>
            <consortium name="The Broad Institute Genome Sequencing Center for Infectious Disease"/>
            <person name="Wu L."/>
            <person name="Ma J."/>
        </authorList>
    </citation>
    <scope>NUCLEOTIDE SEQUENCE [LARGE SCALE GENOMIC DNA]</scope>
    <source>
        <strain evidence="3">KCTC 52277</strain>
    </source>
</reference>
<dbReference type="Proteomes" id="UP001595621">
    <property type="component" value="Unassembled WGS sequence"/>
</dbReference>
<keyword evidence="1" id="KW-1133">Transmembrane helix</keyword>
<dbReference type="EMBL" id="JBHRTD010000012">
    <property type="protein sequence ID" value="MFC3138440.1"/>
    <property type="molecule type" value="Genomic_DNA"/>
</dbReference>
<evidence type="ECO:0000313" key="2">
    <source>
        <dbReference type="EMBL" id="MFC3138440.1"/>
    </source>
</evidence>
<evidence type="ECO:0000313" key="3">
    <source>
        <dbReference type="Proteomes" id="UP001595621"/>
    </source>
</evidence>
<keyword evidence="1" id="KW-0812">Transmembrane</keyword>
<sequence>MDDEKLELIERRLAENITKRVQSQLFRVYTTAGLAVIAVLGILGVSVLSSVEGHIKELARGKFEEQRRKIDELFIDSQVRANTAKSLITETSEQLERFRPKADQLDSTLDRIEYVHDMSNNLSETYQRDIQPLEQKVDALGEQLAALASQLNALNALLSSAPSVDQSAQTKIRDNISAVIKHSERIEQSLEQAKNRETVYFQFAGGAREQAVALSRCLKAGGYIVPGEERTTSAIDKKEIRYFHESDKPIAEDLVQELNACLALGGYVTRVTLADFSSYAGKKNRQGVMEVWLELPLRRGS</sequence>
<keyword evidence="1" id="KW-0472">Membrane</keyword>
<name>A0ABV7GDW8_9GAMM</name>
<gene>
    <name evidence="2" type="ORF">ACFOE0_09615</name>
</gene>
<comment type="caution">
    <text evidence="2">The sequence shown here is derived from an EMBL/GenBank/DDBJ whole genome shotgun (WGS) entry which is preliminary data.</text>
</comment>
<organism evidence="2 3">
    <name type="scientific">Shewanella submarina</name>
    <dbReference type="NCBI Taxonomy" id="2016376"/>
    <lineage>
        <taxon>Bacteria</taxon>
        <taxon>Pseudomonadati</taxon>
        <taxon>Pseudomonadota</taxon>
        <taxon>Gammaproteobacteria</taxon>
        <taxon>Alteromonadales</taxon>
        <taxon>Shewanellaceae</taxon>
        <taxon>Shewanella</taxon>
    </lineage>
</organism>